<keyword evidence="2" id="KW-1185">Reference proteome</keyword>
<dbReference type="SUPFAM" id="SSF143631">
    <property type="entry name" value="ApbE-like"/>
    <property type="match status" value="1"/>
</dbReference>
<evidence type="ECO:0000313" key="2">
    <source>
        <dbReference type="Proteomes" id="UP001176021"/>
    </source>
</evidence>
<protein>
    <submittedName>
        <fullName evidence="1">UPF0280 family protein</fullName>
    </submittedName>
</protein>
<proteinExistence type="predicted"/>
<comment type="caution">
    <text evidence="1">The sequence shown here is derived from an EMBL/GenBank/DDBJ whole genome shotgun (WGS) entry which is preliminary data.</text>
</comment>
<gene>
    <name evidence="1" type="ORF">M8H41_17770</name>
</gene>
<dbReference type="InterPro" id="IPR003374">
    <property type="entry name" value="ApbE-like_sf"/>
</dbReference>
<reference evidence="1" key="1">
    <citation type="submission" date="2022-05" db="EMBL/GenBank/DDBJ databases">
        <title>Expanded diversity of anoxic marine methylotrophy in a Black Sea sulfate reducing microorganism.</title>
        <authorList>
            <person name="Fischer P.Q."/>
            <person name="Stams A.J.M."/>
            <person name="Villanueva L."/>
            <person name="Sousa D.Z."/>
        </authorList>
    </citation>
    <scope>NUCLEOTIDE SEQUENCE</scope>
    <source>
        <strain evidence="1">P130</strain>
    </source>
</reference>
<sequence>MINVLAEDRVFLNYGPVQMMLMAQAHGLVITRQLQEAAEYVIKILSELAEVQKQAKDVLTLNEADLNVYPLPLRLMVEAVLETGDRTLTPMAAVAGTFADLAGDWLVEKGASKVMINNGGDIALRLQGNEKTKLGLTPSIEASGYSHILNLTAEAGIGGVATSGLGGRSFTKGIASAVTVVAKTARVADACATLIANHCFTEDPGISRLPAELLDPNTDIPGHLVTVKIRDLSPQIKVKALENGLQKAIELKSQGRIHGAVLFLDDLVMMIPDNLCQAAKLEGGNQDGNS</sequence>
<dbReference type="EMBL" id="JAMJEV010000016">
    <property type="protein sequence ID" value="MDO0824685.1"/>
    <property type="molecule type" value="Genomic_DNA"/>
</dbReference>
<organism evidence="1 2">
    <name type="scientific">Desulfosporosinus nitroreducens</name>
    <dbReference type="NCBI Taxonomy" id="2018668"/>
    <lineage>
        <taxon>Bacteria</taxon>
        <taxon>Bacillati</taxon>
        <taxon>Bacillota</taxon>
        <taxon>Clostridia</taxon>
        <taxon>Eubacteriales</taxon>
        <taxon>Desulfitobacteriaceae</taxon>
        <taxon>Desulfosporosinus</taxon>
    </lineage>
</organism>
<dbReference type="Gene3D" id="3.10.520.10">
    <property type="entry name" value="ApbE-like domains"/>
    <property type="match status" value="1"/>
</dbReference>
<dbReference type="Proteomes" id="UP001176021">
    <property type="component" value="Unassembled WGS sequence"/>
</dbReference>
<name>A0ABT8QVN0_9FIRM</name>
<dbReference type="RefSeq" id="WP_302049531.1">
    <property type="nucleotide sequence ID" value="NZ_JAMJEV010000016.1"/>
</dbReference>
<evidence type="ECO:0000313" key="1">
    <source>
        <dbReference type="EMBL" id="MDO0824685.1"/>
    </source>
</evidence>
<accession>A0ABT8QVN0</accession>